<keyword evidence="4" id="KW-0720">Serine protease</keyword>
<keyword evidence="3" id="KW-0378">Hydrolase</keyword>
<evidence type="ECO:0000313" key="9">
    <source>
        <dbReference type="EMBL" id="KAF8687508.1"/>
    </source>
</evidence>
<dbReference type="Pfam" id="PF00082">
    <property type="entry name" value="Peptidase_S8"/>
    <property type="match status" value="1"/>
</dbReference>
<dbReference type="FunFam" id="1.25.40.10:FF:000073">
    <property type="entry name" value="Pentatricopeptide repeat-containing protein chloroplastic"/>
    <property type="match status" value="1"/>
</dbReference>
<dbReference type="PROSITE" id="PS51375">
    <property type="entry name" value="PPR"/>
    <property type="match status" value="1"/>
</dbReference>
<reference evidence="9" key="1">
    <citation type="submission" date="2020-07" db="EMBL/GenBank/DDBJ databases">
        <title>Genome sequence and genetic diversity analysis of an under-domesticated orphan crop, white fonio (Digitaria exilis).</title>
        <authorList>
            <person name="Bennetzen J.L."/>
            <person name="Chen S."/>
            <person name="Ma X."/>
            <person name="Wang X."/>
            <person name="Yssel A.E.J."/>
            <person name="Chaluvadi S.R."/>
            <person name="Johnson M."/>
            <person name="Gangashetty P."/>
            <person name="Hamidou F."/>
            <person name="Sanogo M.D."/>
            <person name="Zwaenepoel A."/>
            <person name="Wallace J."/>
            <person name="Van De Peer Y."/>
            <person name="Van Deynze A."/>
        </authorList>
    </citation>
    <scope>NUCLEOTIDE SEQUENCE</scope>
    <source>
        <tissue evidence="9">Leaves</tissue>
    </source>
</reference>
<keyword evidence="7" id="KW-1133">Transmembrane helix</keyword>
<keyword evidence="1" id="KW-0645">Protease</keyword>
<dbReference type="SUPFAM" id="SSF52743">
    <property type="entry name" value="Subtilisin-like"/>
    <property type="match status" value="1"/>
</dbReference>
<comment type="caution">
    <text evidence="9">The sequence shown here is derived from an EMBL/GenBank/DDBJ whole genome shotgun (WGS) entry which is preliminary data.</text>
</comment>
<feature type="domain" description="Peptidase S8/S53" evidence="8">
    <location>
        <begin position="404"/>
        <end position="467"/>
    </location>
</feature>
<gene>
    <name evidence="9" type="ORF">HU200_043204</name>
</gene>
<dbReference type="InterPro" id="IPR046960">
    <property type="entry name" value="PPR_At4g14850-like_plant"/>
</dbReference>
<keyword evidence="7" id="KW-0472">Membrane</keyword>
<evidence type="ECO:0000259" key="8">
    <source>
        <dbReference type="Pfam" id="PF00082"/>
    </source>
</evidence>
<dbReference type="InterPro" id="IPR023828">
    <property type="entry name" value="Peptidase_S8_Ser-AS"/>
</dbReference>
<dbReference type="GO" id="GO:0004252">
    <property type="term" value="F:serine-type endopeptidase activity"/>
    <property type="evidence" value="ECO:0007669"/>
    <property type="project" value="InterPro"/>
</dbReference>
<dbReference type="PANTHER" id="PTHR47926:SF452">
    <property type="entry name" value="PENTATRICOPEPTIDE REPEAT-CONTAINING PROTEIN"/>
    <property type="match status" value="1"/>
</dbReference>
<dbReference type="GO" id="GO:0006508">
    <property type="term" value="P:proteolysis"/>
    <property type="evidence" value="ECO:0007669"/>
    <property type="project" value="UniProtKB-KW"/>
</dbReference>
<dbReference type="PROSITE" id="PS00138">
    <property type="entry name" value="SUBTILASE_SER"/>
    <property type="match status" value="1"/>
</dbReference>
<dbReference type="AlphaFoldDB" id="A0A835B5G8"/>
<evidence type="ECO:0000256" key="2">
    <source>
        <dbReference type="ARBA" id="ARBA00022737"/>
    </source>
</evidence>
<dbReference type="InterPro" id="IPR000209">
    <property type="entry name" value="Peptidase_S8/S53_dom"/>
</dbReference>
<dbReference type="Gene3D" id="3.40.50.200">
    <property type="entry name" value="Peptidase S8/S53 domain"/>
    <property type="match status" value="1"/>
</dbReference>
<evidence type="ECO:0000256" key="6">
    <source>
        <dbReference type="PROSITE-ProRule" id="PRU00708"/>
    </source>
</evidence>
<feature type="repeat" description="PPR" evidence="6">
    <location>
        <begin position="166"/>
        <end position="200"/>
    </location>
</feature>
<dbReference type="Pfam" id="PF01535">
    <property type="entry name" value="PPR"/>
    <property type="match status" value="2"/>
</dbReference>
<accession>A0A835B5G8</accession>
<evidence type="ECO:0000256" key="1">
    <source>
        <dbReference type="ARBA" id="ARBA00022670"/>
    </source>
</evidence>
<dbReference type="InterPro" id="IPR036852">
    <property type="entry name" value="Peptidase_S8/S53_dom_sf"/>
</dbReference>
<evidence type="ECO:0000256" key="3">
    <source>
        <dbReference type="ARBA" id="ARBA00022801"/>
    </source>
</evidence>
<protein>
    <recommendedName>
        <fullName evidence="8">Peptidase S8/S53 domain-containing protein</fullName>
    </recommendedName>
</protein>
<dbReference type="Gene3D" id="1.25.40.10">
    <property type="entry name" value="Tetratricopeptide repeat domain"/>
    <property type="match status" value="3"/>
</dbReference>
<dbReference type="Proteomes" id="UP000636709">
    <property type="component" value="Unassembled WGS sequence"/>
</dbReference>
<dbReference type="Pfam" id="PF13041">
    <property type="entry name" value="PPR_2"/>
    <property type="match status" value="1"/>
</dbReference>
<keyword evidence="7" id="KW-0812">Transmembrane</keyword>
<dbReference type="EMBL" id="JACEFO010002056">
    <property type="protein sequence ID" value="KAF8687508.1"/>
    <property type="molecule type" value="Genomic_DNA"/>
</dbReference>
<keyword evidence="5" id="KW-0809">Transit peptide</keyword>
<evidence type="ECO:0000256" key="7">
    <source>
        <dbReference type="SAM" id="Phobius"/>
    </source>
</evidence>
<proteinExistence type="predicted"/>
<keyword evidence="10" id="KW-1185">Reference proteome</keyword>
<feature type="transmembrane region" description="Helical" evidence="7">
    <location>
        <begin position="501"/>
        <end position="519"/>
    </location>
</feature>
<name>A0A835B5G8_9POAL</name>
<dbReference type="GO" id="GO:0003723">
    <property type="term" value="F:RNA binding"/>
    <property type="evidence" value="ECO:0007669"/>
    <property type="project" value="InterPro"/>
</dbReference>
<organism evidence="9 10">
    <name type="scientific">Digitaria exilis</name>
    <dbReference type="NCBI Taxonomy" id="1010633"/>
    <lineage>
        <taxon>Eukaryota</taxon>
        <taxon>Viridiplantae</taxon>
        <taxon>Streptophyta</taxon>
        <taxon>Embryophyta</taxon>
        <taxon>Tracheophyta</taxon>
        <taxon>Spermatophyta</taxon>
        <taxon>Magnoliopsida</taxon>
        <taxon>Liliopsida</taxon>
        <taxon>Poales</taxon>
        <taxon>Poaceae</taxon>
        <taxon>PACMAD clade</taxon>
        <taxon>Panicoideae</taxon>
        <taxon>Panicodae</taxon>
        <taxon>Paniceae</taxon>
        <taxon>Anthephorinae</taxon>
        <taxon>Digitaria</taxon>
    </lineage>
</organism>
<evidence type="ECO:0000256" key="4">
    <source>
        <dbReference type="ARBA" id="ARBA00022825"/>
    </source>
</evidence>
<dbReference type="FunFam" id="1.25.40.10:FF:000691">
    <property type="entry name" value="Pentatricopeptide repeat-containing protein"/>
    <property type="match status" value="1"/>
</dbReference>
<evidence type="ECO:0000313" key="10">
    <source>
        <dbReference type="Proteomes" id="UP000636709"/>
    </source>
</evidence>
<dbReference type="OrthoDB" id="185373at2759"/>
<sequence>MSATALRTGAAILRALSTASAAHLHAHALKLGVLPSCLHLSSALLKSYAASGRVAAVRQLFDETPRRDVPLWNALVFAYARSGHPLHALVSAMAEGAQPNGVSVTSLLSACAQLRSSVHGRELHGYAVRNLVDLDLPVLLVNMYGKCGRLAYARMVFAGIGVGMRSAVSWTSMINACSENGRPTEALEVFEEMRSAGVKVDEVTLLAVISACTRLDCTLSLGDWVEQCVLAEHPCRHCPHTHAWEEREGDEMLREGFQPDEVIFLSVINACGHSSLVNEGRRLFKTMVEEYGITPWMEHYGSIVDVLCRSGALSEAFEFVLAMPVKPDPVIWLVLSPALARKCLSPEWNTKFRSAMAFGSAKRKRPVDDDDVEEVDPPEVTENATPEADKIIELRGSVLLHKIKAYNILAPGNLIWSAWAPNGTDESNYAGEGFAMVSGTSMAAPHIAGIVALIKQKNPKWSPSAMKNDDTFTGHTFDCGNGAVNPKAALDPGLVHDASKFISVCAIILLVIVFVVLYSHASRSAKLASPSSSDGRVAHFTNFA</sequence>
<evidence type="ECO:0000256" key="5">
    <source>
        <dbReference type="ARBA" id="ARBA00022946"/>
    </source>
</evidence>
<dbReference type="GO" id="GO:0009451">
    <property type="term" value="P:RNA modification"/>
    <property type="evidence" value="ECO:0007669"/>
    <property type="project" value="InterPro"/>
</dbReference>
<dbReference type="PANTHER" id="PTHR47926">
    <property type="entry name" value="PENTATRICOPEPTIDE REPEAT-CONTAINING PROTEIN"/>
    <property type="match status" value="1"/>
</dbReference>
<dbReference type="NCBIfam" id="TIGR00756">
    <property type="entry name" value="PPR"/>
    <property type="match status" value="1"/>
</dbReference>
<dbReference type="InterPro" id="IPR011990">
    <property type="entry name" value="TPR-like_helical_dom_sf"/>
</dbReference>
<keyword evidence="2" id="KW-0677">Repeat</keyword>
<dbReference type="InterPro" id="IPR002885">
    <property type="entry name" value="PPR_rpt"/>
</dbReference>